<evidence type="ECO:0000313" key="2">
    <source>
        <dbReference type="Proteomes" id="UP001057402"/>
    </source>
</evidence>
<accession>A0ACB9QGH3</accession>
<proteinExistence type="predicted"/>
<comment type="caution">
    <text evidence="1">The sequence shown here is derived from an EMBL/GenBank/DDBJ whole genome shotgun (WGS) entry which is preliminary data.</text>
</comment>
<protein>
    <submittedName>
        <fullName evidence="1">Uncharacterized protein</fullName>
    </submittedName>
</protein>
<reference evidence="2" key="1">
    <citation type="journal article" date="2023" name="Front. Plant Sci.">
        <title>Chromosomal-level genome assembly of Melastoma candidum provides insights into trichome evolution.</title>
        <authorList>
            <person name="Zhong Y."/>
            <person name="Wu W."/>
            <person name="Sun C."/>
            <person name="Zou P."/>
            <person name="Liu Y."/>
            <person name="Dai S."/>
            <person name="Zhou R."/>
        </authorList>
    </citation>
    <scope>NUCLEOTIDE SEQUENCE [LARGE SCALE GENOMIC DNA]</scope>
</reference>
<keyword evidence="2" id="KW-1185">Reference proteome</keyword>
<dbReference type="Proteomes" id="UP001057402">
    <property type="component" value="Chromosome 6"/>
</dbReference>
<organism evidence="1 2">
    <name type="scientific">Melastoma candidum</name>
    <dbReference type="NCBI Taxonomy" id="119954"/>
    <lineage>
        <taxon>Eukaryota</taxon>
        <taxon>Viridiplantae</taxon>
        <taxon>Streptophyta</taxon>
        <taxon>Embryophyta</taxon>
        <taxon>Tracheophyta</taxon>
        <taxon>Spermatophyta</taxon>
        <taxon>Magnoliopsida</taxon>
        <taxon>eudicotyledons</taxon>
        <taxon>Gunneridae</taxon>
        <taxon>Pentapetalae</taxon>
        <taxon>rosids</taxon>
        <taxon>malvids</taxon>
        <taxon>Myrtales</taxon>
        <taxon>Melastomataceae</taxon>
        <taxon>Melastomatoideae</taxon>
        <taxon>Melastomateae</taxon>
        <taxon>Melastoma</taxon>
    </lineage>
</organism>
<dbReference type="EMBL" id="CM042885">
    <property type="protein sequence ID" value="KAI4365154.1"/>
    <property type="molecule type" value="Genomic_DNA"/>
</dbReference>
<sequence length="74" mass="8347">MLVGNKVDLRHLRVVSMEDAKGFAEREATFFLETSTLEAMNVENMFTEVLKQTNCVVSKKALDIRDYPIALPNG</sequence>
<name>A0ACB9QGH3_9MYRT</name>
<gene>
    <name evidence="1" type="ORF">MLD38_021168</name>
</gene>
<evidence type="ECO:0000313" key="1">
    <source>
        <dbReference type="EMBL" id="KAI4365154.1"/>
    </source>
</evidence>